<dbReference type="InterPro" id="IPR009057">
    <property type="entry name" value="Homeodomain-like_sf"/>
</dbReference>
<evidence type="ECO:0000259" key="4">
    <source>
        <dbReference type="PROSITE" id="PS01124"/>
    </source>
</evidence>
<dbReference type="GO" id="GO:0005829">
    <property type="term" value="C:cytosol"/>
    <property type="evidence" value="ECO:0007669"/>
    <property type="project" value="TreeGrafter"/>
</dbReference>
<dbReference type="OrthoDB" id="6146868at2"/>
<dbReference type="Proteomes" id="UP000199233">
    <property type="component" value="Unassembled WGS sequence"/>
</dbReference>
<name>A0A1H9KVF7_9GAMM</name>
<keyword evidence="2" id="KW-0238">DNA-binding</keyword>
<reference evidence="6" key="1">
    <citation type="submission" date="2016-10" db="EMBL/GenBank/DDBJ databases">
        <authorList>
            <person name="Varghese N."/>
            <person name="Submissions S."/>
        </authorList>
    </citation>
    <scope>NUCLEOTIDE SEQUENCE [LARGE SCALE GENOMIC DNA]</scope>
    <source>
        <strain evidence="6">DSM 25927</strain>
    </source>
</reference>
<dbReference type="SMART" id="SM00342">
    <property type="entry name" value="HTH_ARAC"/>
    <property type="match status" value="1"/>
</dbReference>
<dbReference type="PROSITE" id="PS01124">
    <property type="entry name" value="HTH_ARAC_FAMILY_2"/>
    <property type="match status" value="1"/>
</dbReference>
<sequence length="331" mass="36788">MSFLIRVTGAWTQLLSDWLDREALAAPAIRGQLATYAPDDVLPIQDWHRLLAQACALRPELAAPGLAIGAGVQPRHVGVLGYLVLACANLGEAMLAYQRYERLFYGLSLVEVRAEGASMSLRWPPTQAAAIADETAIAALVTFLRRQLDRPAGPERVGFLHGADAAHARACEDFFGCPVDFGSSHTEVRFPKAYLGISMPQHEPGLRALLDRQAQALLEALPEPGDFDRAVQQVLLRQLPEGEVNIERVAAALHQSARTLQRRLERTGLSWQQLLDRTREQLARQYLEDRGLSLAEIALLLGYAEQSAFTRAFRRWTGRTPRAFRQRQRPG</sequence>
<evidence type="ECO:0000256" key="2">
    <source>
        <dbReference type="ARBA" id="ARBA00023125"/>
    </source>
</evidence>
<evidence type="ECO:0000313" key="6">
    <source>
        <dbReference type="Proteomes" id="UP000199233"/>
    </source>
</evidence>
<organism evidence="5 6">
    <name type="scientific">Solimonas aquatica</name>
    <dbReference type="NCBI Taxonomy" id="489703"/>
    <lineage>
        <taxon>Bacteria</taxon>
        <taxon>Pseudomonadati</taxon>
        <taxon>Pseudomonadota</taxon>
        <taxon>Gammaproteobacteria</taxon>
        <taxon>Nevskiales</taxon>
        <taxon>Nevskiaceae</taxon>
        <taxon>Solimonas</taxon>
    </lineage>
</organism>
<dbReference type="GO" id="GO:0000976">
    <property type="term" value="F:transcription cis-regulatory region binding"/>
    <property type="evidence" value="ECO:0007669"/>
    <property type="project" value="TreeGrafter"/>
</dbReference>
<dbReference type="Gene3D" id="1.10.10.60">
    <property type="entry name" value="Homeodomain-like"/>
    <property type="match status" value="1"/>
</dbReference>
<dbReference type="PANTHER" id="PTHR47894">
    <property type="entry name" value="HTH-TYPE TRANSCRIPTIONAL REGULATOR GADX"/>
    <property type="match status" value="1"/>
</dbReference>
<dbReference type="PANTHER" id="PTHR47894:SF1">
    <property type="entry name" value="HTH-TYPE TRANSCRIPTIONAL REGULATOR VQSM"/>
    <property type="match status" value="1"/>
</dbReference>
<dbReference type="SUPFAM" id="SSF46689">
    <property type="entry name" value="Homeodomain-like"/>
    <property type="match status" value="1"/>
</dbReference>
<gene>
    <name evidence="5" type="ORF">SAMN04488038_11454</name>
</gene>
<dbReference type="STRING" id="489703.SAMN04488038_11454"/>
<evidence type="ECO:0000313" key="5">
    <source>
        <dbReference type="EMBL" id="SER03048.1"/>
    </source>
</evidence>
<keyword evidence="1" id="KW-0805">Transcription regulation</keyword>
<protein>
    <submittedName>
        <fullName evidence="5">Transcriptional regulator, AraC family</fullName>
    </submittedName>
</protein>
<dbReference type="AlphaFoldDB" id="A0A1H9KVF7"/>
<dbReference type="RefSeq" id="WP_093288866.1">
    <property type="nucleotide sequence ID" value="NZ_FOFS01000014.1"/>
</dbReference>
<evidence type="ECO:0000256" key="1">
    <source>
        <dbReference type="ARBA" id="ARBA00023015"/>
    </source>
</evidence>
<dbReference type="Pfam" id="PF12625">
    <property type="entry name" value="Arabinose_bd"/>
    <property type="match status" value="1"/>
</dbReference>
<evidence type="ECO:0000256" key="3">
    <source>
        <dbReference type="ARBA" id="ARBA00023163"/>
    </source>
</evidence>
<dbReference type="InterPro" id="IPR032687">
    <property type="entry name" value="AraC-type_N"/>
</dbReference>
<dbReference type="PRINTS" id="PR00032">
    <property type="entry name" value="HTHARAC"/>
</dbReference>
<proteinExistence type="predicted"/>
<dbReference type="InterPro" id="IPR018060">
    <property type="entry name" value="HTH_AraC"/>
</dbReference>
<dbReference type="InterPro" id="IPR020449">
    <property type="entry name" value="Tscrpt_reg_AraC-type_HTH"/>
</dbReference>
<accession>A0A1H9KVF7</accession>
<dbReference type="EMBL" id="FOFS01000014">
    <property type="protein sequence ID" value="SER03048.1"/>
    <property type="molecule type" value="Genomic_DNA"/>
</dbReference>
<keyword evidence="6" id="KW-1185">Reference proteome</keyword>
<keyword evidence="3" id="KW-0804">Transcription</keyword>
<dbReference type="Pfam" id="PF12833">
    <property type="entry name" value="HTH_18"/>
    <property type="match status" value="1"/>
</dbReference>
<feature type="domain" description="HTH araC/xylS-type" evidence="4">
    <location>
        <begin position="229"/>
        <end position="327"/>
    </location>
</feature>
<dbReference type="GO" id="GO:0003700">
    <property type="term" value="F:DNA-binding transcription factor activity"/>
    <property type="evidence" value="ECO:0007669"/>
    <property type="project" value="InterPro"/>
</dbReference>